<dbReference type="Proteomes" id="UP000503349">
    <property type="component" value="Chromosome 1"/>
</dbReference>
<proteinExistence type="predicted"/>
<reference evidence="2 3" key="1">
    <citation type="submission" date="2019-02" db="EMBL/GenBank/DDBJ databases">
        <title>Opniocepnalus argus genome.</title>
        <authorList>
            <person name="Zhou C."/>
            <person name="Xiao S."/>
        </authorList>
    </citation>
    <scope>NUCLEOTIDE SEQUENCE [LARGE SCALE GENOMIC DNA]</scope>
    <source>
        <strain evidence="2">OARG1902GOOAL</strain>
        <tissue evidence="2">Muscle</tissue>
    </source>
</reference>
<keyword evidence="3" id="KW-1185">Reference proteome</keyword>
<evidence type="ECO:0000313" key="3">
    <source>
        <dbReference type="Proteomes" id="UP000503349"/>
    </source>
</evidence>
<feature type="region of interest" description="Disordered" evidence="1">
    <location>
        <begin position="1"/>
        <end position="30"/>
    </location>
</feature>
<feature type="compositionally biased region" description="Basic residues" evidence="1">
    <location>
        <begin position="20"/>
        <end position="30"/>
    </location>
</feature>
<dbReference type="AlphaFoldDB" id="A0A6G1QZW2"/>
<gene>
    <name evidence="2" type="ORF">EXN66_Car001170</name>
</gene>
<evidence type="ECO:0000313" key="2">
    <source>
        <dbReference type="EMBL" id="KAF3707997.1"/>
    </source>
</evidence>
<organism evidence="2 3">
    <name type="scientific">Channa argus</name>
    <name type="common">Northern snakehead</name>
    <name type="synonym">Ophicephalus argus</name>
    <dbReference type="NCBI Taxonomy" id="215402"/>
    <lineage>
        <taxon>Eukaryota</taxon>
        <taxon>Metazoa</taxon>
        <taxon>Chordata</taxon>
        <taxon>Craniata</taxon>
        <taxon>Vertebrata</taxon>
        <taxon>Euteleostomi</taxon>
        <taxon>Actinopterygii</taxon>
        <taxon>Neopterygii</taxon>
        <taxon>Teleostei</taxon>
        <taxon>Neoteleostei</taxon>
        <taxon>Acanthomorphata</taxon>
        <taxon>Anabantaria</taxon>
        <taxon>Anabantiformes</taxon>
        <taxon>Channoidei</taxon>
        <taxon>Channidae</taxon>
        <taxon>Channa</taxon>
    </lineage>
</organism>
<evidence type="ECO:0000256" key="1">
    <source>
        <dbReference type="SAM" id="MobiDB-lite"/>
    </source>
</evidence>
<sequence>MSCHVLNSQHTRTLADNNTKGKKINKERKGSKIKINTNRKGEQLEAVEGETRGVKSWLAVSLW</sequence>
<feature type="compositionally biased region" description="Polar residues" evidence="1">
    <location>
        <begin position="1"/>
        <end position="18"/>
    </location>
</feature>
<name>A0A6G1QZW2_CHAAH</name>
<protein>
    <submittedName>
        <fullName evidence="2">Uncharacterized protein</fullName>
    </submittedName>
</protein>
<accession>A0A6G1QZW2</accession>
<dbReference type="EMBL" id="CM015712">
    <property type="protein sequence ID" value="KAF3707997.1"/>
    <property type="molecule type" value="Genomic_DNA"/>
</dbReference>
<reference evidence="3" key="2">
    <citation type="submission" date="2019-02" db="EMBL/GenBank/DDBJ databases">
        <title>Opniocepnalus argus Var Kimnra genome.</title>
        <authorList>
            <person name="Zhou C."/>
            <person name="Xiao S."/>
        </authorList>
    </citation>
    <scope>NUCLEOTIDE SEQUENCE [LARGE SCALE GENOMIC DNA]</scope>
</reference>